<dbReference type="RefSeq" id="WP_163150503.1">
    <property type="nucleotide sequence ID" value="NZ_VKHP01000006.1"/>
</dbReference>
<accession>A0A6P1B972</accession>
<evidence type="ECO:0000313" key="2">
    <source>
        <dbReference type="Proteomes" id="UP000468531"/>
    </source>
</evidence>
<name>A0A6P1B972_9BRAD</name>
<proteinExistence type="predicted"/>
<evidence type="ECO:0000313" key="1">
    <source>
        <dbReference type="EMBL" id="NEU94824.1"/>
    </source>
</evidence>
<comment type="caution">
    <text evidence="1">The sequence shown here is derived from an EMBL/GenBank/DDBJ whole genome shotgun (WGS) entry which is preliminary data.</text>
</comment>
<keyword evidence="2" id="KW-1185">Reference proteome</keyword>
<protein>
    <submittedName>
        <fullName evidence="1">Uncharacterized protein</fullName>
    </submittedName>
</protein>
<reference evidence="1 2" key="1">
    <citation type="journal article" date="2020" name="Arch. Microbiol.">
        <title>Bradyrhizobium uaiense sp. nov., a new highly efficient cowpea symbiont.</title>
        <authorList>
            <person name="Cabral Michel D."/>
            <person name="Azarias Guimaraes A."/>
            <person name="Martins da Costa E."/>
            <person name="Soares de Carvalho T."/>
            <person name="Balsanelli E."/>
            <person name="Willems A."/>
            <person name="Maltempi de Souza E."/>
            <person name="de Souza Moreira F.M."/>
        </authorList>
    </citation>
    <scope>NUCLEOTIDE SEQUENCE [LARGE SCALE GENOMIC DNA]</scope>
    <source>
        <strain evidence="1 2">UFLA 03-164</strain>
    </source>
</reference>
<dbReference type="Proteomes" id="UP000468531">
    <property type="component" value="Unassembled WGS sequence"/>
</dbReference>
<dbReference type="AlphaFoldDB" id="A0A6P1B972"/>
<dbReference type="EMBL" id="VKHP01000006">
    <property type="protein sequence ID" value="NEU94824.1"/>
    <property type="molecule type" value="Genomic_DNA"/>
</dbReference>
<sequence length="177" mass="20038">MAKESVVKKTFTKEERQQIVEAFARKHNGLYNPTLFVREVKETGKSHPAWDWFEWDTKKAAAEYNLWQARAFAKDLRIRFEIEEVGRKGEVAVRTIEMPLVQSPVDGRRDGGGYRLVDPNDPAHMAEHCHQAAAALRSWLNRYHGAVVHASCGVKAVEQIAERLEAVKTPTAEQTAA</sequence>
<organism evidence="1 2">
    <name type="scientific">Bradyrhizobium uaiense</name>
    <dbReference type="NCBI Taxonomy" id="2594946"/>
    <lineage>
        <taxon>Bacteria</taxon>
        <taxon>Pseudomonadati</taxon>
        <taxon>Pseudomonadota</taxon>
        <taxon>Alphaproteobacteria</taxon>
        <taxon>Hyphomicrobiales</taxon>
        <taxon>Nitrobacteraceae</taxon>
        <taxon>Bradyrhizobium</taxon>
    </lineage>
</organism>
<gene>
    <name evidence="1" type="ORF">FNJ47_03030</name>
</gene>